<dbReference type="PANTHER" id="PTHR13369:SF0">
    <property type="entry name" value="GLUTATHIONE S-TRANSFERASE C-TERMINAL DOMAIN-CONTAINING PROTEIN"/>
    <property type="match status" value="1"/>
</dbReference>
<dbReference type="SUPFAM" id="SSF53335">
    <property type="entry name" value="S-adenosyl-L-methionine-dependent methyltransferases"/>
    <property type="match status" value="1"/>
</dbReference>
<dbReference type="Proteomes" id="UP001155587">
    <property type="component" value="Unassembled WGS sequence"/>
</dbReference>
<dbReference type="Pfam" id="PF13679">
    <property type="entry name" value="Methyltransf_32"/>
    <property type="match status" value="1"/>
</dbReference>
<dbReference type="EMBL" id="JAKRRY010000002">
    <property type="protein sequence ID" value="MCW8344938.1"/>
    <property type="molecule type" value="Genomic_DNA"/>
</dbReference>
<protein>
    <submittedName>
        <fullName evidence="2">SAM-dependent methyltransferase</fullName>
    </submittedName>
</protein>
<sequence length="399" mass="44903">MNRQQFQLITRLLKQYQSYWRQDPFTQVISGQVAWRGDNPELLTWLQALSRDAISTYKNNPPLFASKISDWLPDAELLSTITVPHRPFSESAAKLPRGLDSGIPGRKLQQISSLSDVCLSDHHGTQWLEWCAGKGYLGRLLSSQSQQLVTSFEFQSTLCESGQSEADKLSLPMTFVQGDAFSDEAGHVFSHHQHAVALHACGDLHVTLIKHAVRGKLPAVTLSPCCYHLIHDTHYQPMSNEGHEAGLTLSKQELRIPLQETVTGGERVKRHREQEMTFRLGFDALCSETGLSPAYIPIPSIKKSQLADGFEAFCLWAATKKQLILPIVDYGHYEGVGMKRYWEMEALSLVQGAFRRPLELWLALDKALYLQQQGYTTDVFTFCDPAITPRNLVVHAVRT</sequence>
<evidence type="ECO:0000259" key="1">
    <source>
        <dbReference type="Pfam" id="PF13679"/>
    </source>
</evidence>
<dbReference type="GO" id="GO:0008168">
    <property type="term" value="F:methyltransferase activity"/>
    <property type="evidence" value="ECO:0007669"/>
    <property type="project" value="UniProtKB-KW"/>
</dbReference>
<organism evidence="2 3">
    <name type="scientific">Vibrio qingdaonensis</name>
    <dbReference type="NCBI Taxonomy" id="2829491"/>
    <lineage>
        <taxon>Bacteria</taxon>
        <taxon>Pseudomonadati</taxon>
        <taxon>Pseudomonadota</taxon>
        <taxon>Gammaproteobacteria</taxon>
        <taxon>Vibrionales</taxon>
        <taxon>Vibrionaceae</taxon>
        <taxon>Vibrio</taxon>
    </lineage>
</organism>
<comment type="caution">
    <text evidence="2">The sequence shown here is derived from an EMBL/GenBank/DDBJ whole genome shotgun (WGS) entry which is preliminary data.</text>
</comment>
<keyword evidence="2" id="KW-0489">Methyltransferase</keyword>
<gene>
    <name evidence="2" type="ORF">MD535_02705</name>
</gene>
<keyword evidence="2" id="KW-0808">Transferase</keyword>
<dbReference type="RefSeq" id="WP_265673396.1">
    <property type="nucleotide sequence ID" value="NZ_JAKRRY010000002.1"/>
</dbReference>
<name>A0A9X3CK63_9VIBR</name>
<evidence type="ECO:0000313" key="3">
    <source>
        <dbReference type="Proteomes" id="UP001155587"/>
    </source>
</evidence>
<dbReference type="AlphaFoldDB" id="A0A9X3CK63"/>
<feature type="domain" description="Methyltransferase" evidence="1">
    <location>
        <begin position="107"/>
        <end position="231"/>
    </location>
</feature>
<accession>A0A9X3CK63</accession>
<keyword evidence="3" id="KW-1185">Reference proteome</keyword>
<evidence type="ECO:0000313" key="2">
    <source>
        <dbReference type="EMBL" id="MCW8344938.1"/>
    </source>
</evidence>
<proteinExistence type="predicted"/>
<dbReference type="InterPro" id="IPR025714">
    <property type="entry name" value="Methyltranfer_dom"/>
</dbReference>
<reference evidence="2" key="1">
    <citation type="submission" date="2022-02" db="EMBL/GenBank/DDBJ databases">
        <title>Vibrio sp. nov, a new bacterium isolated from seawater.</title>
        <authorList>
            <person name="Yuan Y."/>
        </authorList>
    </citation>
    <scope>NUCLEOTIDE SEQUENCE</scope>
    <source>
        <strain evidence="2">ZSDZ65</strain>
    </source>
</reference>
<dbReference type="InterPro" id="IPR029063">
    <property type="entry name" value="SAM-dependent_MTases_sf"/>
</dbReference>
<dbReference type="PANTHER" id="PTHR13369">
    <property type="match status" value="1"/>
</dbReference>
<dbReference type="GO" id="GO:0032259">
    <property type="term" value="P:methylation"/>
    <property type="evidence" value="ECO:0007669"/>
    <property type="project" value="UniProtKB-KW"/>
</dbReference>